<evidence type="ECO:0000256" key="1">
    <source>
        <dbReference type="SAM" id="Phobius"/>
    </source>
</evidence>
<accession>A0A3E1Y853</accession>
<sequence length="142" mass="16251">MDIESYISSGIIEKCVCGLASSDEVKELGSLRKLYPEIESAVVQTESDFEKHLKLYSITPPPGVKDRLLKIISDKQISECHFIKIQASTSIQFFNPTRRWTLIILMILVISVVLNLFFFNKLLDIDKHQSEPVKQENIKEIP</sequence>
<keyword evidence="1" id="KW-0472">Membrane</keyword>
<gene>
    <name evidence="2" type="ORF">DVR12_15655</name>
</gene>
<reference evidence="2 3" key="1">
    <citation type="submission" date="2018-07" db="EMBL/GenBank/DDBJ databases">
        <title>Chitinophaga K2CV101002-2 sp. nov., isolated from a monsoon evergreen broad-leaved forest soil.</title>
        <authorList>
            <person name="Lv Y."/>
        </authorList>
    </citation>
    <scope>NUCLEOTIDE SEQUENCE [LARGE SCALE GENOMIC DNA]</scope>
    <source>
        <strain evidence="2 3">GDMCC 1.1288</strain>
    </source>
</reference>
<dbReference type="OrthoDB" id="3395710at2"/>
<proteinExistence type="predicted"/>
<dbReference type="Proteomes" id="UP000260644">
    <property type="component" value="Unassembled WGS sequence"/>
</dbReference>
<evidence type="ECO:0000313" key="2">
    <source>
        <dbReference type="EMBL" id="RFS21336.1"/>
    </source>
</evidence>
<dbReference type="AlphaFoldDB" id="A0A3E1Y853"/>
<feature type="transmembrane region" description="Helical" evidence="1">
    <location>
        <begin position="100"/>
        <end position="119"/>
    </location>
</feature>
<dbReference type="EMBL" id="QPMM01000008">
    <property type="protein sequence ID" value="RFS21336.1"/>
    <property type="molecule type" value="Genomic_DNA"/>
</dbReference>
<keyword evidence="1" id="KW-1133">Transmembrane helix</keyword>
<evidence type="ECO:0000313" key="3">
    <source>
        <dbReference type="Proteomes" id="UP000260644"/>
    </source>
</evidence>
<comment type="caution">
    <text evidence="2">The sequence shown here is derived from an EMBL/GenBank/DDBJ whole genome shotgun (WGS) entry which is preliminary data.</text>
</comment>
<protein>
    <submittedName>
        <fullName evidence="2">Uncharacterized protein</fullName>
    </submittedName>
</protein>
<keyword evidence="3" id="KW-1185">Reference proteome</keyword>
<name>A0A3E1Y853_9BACT</name>
<keyword evidence="1" id="KW-0812">Transmembrane</keyword>
<dbReference type="RefSeq" id="WP_116976747.1">
    <property type="nucleotide sequence ID" value="NZ_QPMM01000008.1"/>
</dbReference>
<organism evidence="2 3">
    <name type="scientific">Chitinophaga silvatica</name>
    <dbReference type="NCBI Taxonomy" id="2282649"/>
    <lineage>
        <taxon>Bacteria</taxon>
        <taxon>Pseudomonadati</taxon>
        <taxon>Bacteroidota</taxon>
        <taxon>Chitinophagia</taxon>
        <taxon>Chitinophagales</taxon>
        <taxon>Chitinophagaceae</taxon>
        <taxon>Chitinophaga</taxon>
    </lineage>
</organism>